<proteinExistence type="predicted"/>
<name>A0AAU4JYH0_9NOCA</name>
<protein>
    <submittedName>
        <fullName evidence="1">Uncharacterized protein</fullName>
    </submittedName>
</protein>
<evidence type="ECO:0000313" key="1">
    <source>
        <dbReference type="EMBL" id="WUM18865.1"/>
    </source>
</evidence>
<organism evidence="1 2">
    <name type="scientific">Williamsia herbipolensis</name>
    <dbReference type="NCBI Taxonomy" id="1603258"/>
    <lineage>
        <taxon>Bacteria</taxon>
        <taxon>Bacillati</taxon>
        <taxon>Actinomycetota</taxon>
        <taxon>Actinomycetes</taxon>
        <taxon>Mycobacteriales</taxon>
        <taxon>Nocardiaceae</taxon>
        <taxon>Williamsia</taxon>
    </lineage>
</organism>
<accession>A0AAU4JYH0</accession>
<dbReference type="AlphaFoldDB" id="A0AAU4JYH0"/>
<evidence type="ECO:0000313" key="2">
    <source>
        <dbReference type="Proteomes" id="UP001432128"/>
    </source>
</evidence>
<dbReference type="KEGG" id="whr:OG579_14145"/>
<sequence>MIVASYDRIADLAFEAVIFLDTESSDCFQIQRDLLTQVTTTAPTYQVSTGMSAPVPDGITQWRRVGDRFEFALTARASRIFGGTDVLSFDAEAADGVTLDEIAEHVERLLR</sequence>
<keyword evidence="2" id="KW-1185">Reference proteome</keyword>
<gene>
    <name evidence="1" type="ORF">OG579_14145</name>
</gene>
<dbReference type="EMBL" id="CP108021">
    <property type="protein sequence ID" value="WUM18865.1"/>
    <property type="molecule type" value="Genomic_DNA"/>
</dbReference>
<dbReference type="RefSeq" id="WP_045824699.1">
    <property type="nucleotide sequence ID" value="NZ_CP108021.1"/>
</dbReference>
<reference evidence="1 2" key="1">
    <citation type="submission" date="2022-10" db="EMBL/GenBank/DDBJ databases">
        <title>The complete genomes of actinobacterial strains from the NBC collection.</title>
        <authorList>
            <person name="Joergensen T.S."/>
            <person name="Alvarez Arevalo M."/>
            <person name="Sterndorff E.B."/>
            <person name="Faurdal D."/>
            <person name="Vuksanovic O."/>
            <person name="Mourched A.-S."/>
            <person name="Charusanti P."/>
            <person name="Shaw S."/>
            <person name="Blin K."/>
            <person name="Weber T."/>
        </authorList>
    </citation>
    <scope>NUCLEOTIDE SEQUENCE [LARGE SCALE GENOMIC DNA]</scope>
    <source>
        <strain evidence="1 2">NBC_00319</strain>
    </source>
</reference>
<dbReference type="Proteomes" id="UP001432128">
    <property type="component" value="Chromosome"/>
</dbReference>